<dbReference type="AlphaFoldDB" id="A0A9W6WWP0"/>
<proteinExistence type="predicted"/>
<protein>
    <submittedName>
        <fullName evidence="1">Unnamed protein product</fullName>
    </submittedName>
</protein>
<sequence>MLVAEGCKTGNENIPKWAQSLLVKLELYERRSLIRLAYTGEVIKVLQEAVKTSFEVLGVHDFDEKEAWKQAVRAKREQRATSYNALVLDKDKLISEMQLHPLPSTQPHLLSKGEYDLLLAMSDTDLNKRLTMMEVVHRMETFVENEECCSISIQEENELVDVQQYVFSLANTKIGPLLQNAANLCDEVPAYAKCNRKPQQVARLPPSQIIIMACTIFLIDLYPDFQHSNESKIFTTGSLNGFIVSKTSRIRVKDCLTAMKLFLKKK</sequence>
<gene>
    <name evidence="1" type="ORF">Plil01_000796500</name>
</gene>
<name>A0A9W6WWP0_9STRA</name>
<dbReference type="Proteomes" id="UP001165083">
    <property type="component" value="Unassembled WGS sequence"/>
</dbReference>
<reference evidence="1" key="1">
    <citation type="submission" date="2023-04" db="EMBL/GenBank/DDBJ databases">
        <title>Phytophthora lilii NBRC 32176.</title>
        <authorList>
            <person name="Ichikawa N."/>
            <person name="Sato H."/>
            <person name="Tonouchi N."/>
        </authorList>
    </citation>
    <scope>NUCLEOTIDE SEQUENCE</scope>
    <source>
        <strain evidence="1">NBRC 32176</strain>
    </source>
</reference>
<evidence type="ECO:0000313" key="2">
    <source>
        <dbReference type="Proteomes" id="UP001165083"/>
    </source>
</evidence>
<evidence type="ECO:0000313" key="1">
    <source>
        <dbReference type="EMBL" id="GMF20506.1"/>
    </source>
</evidence>
<accession>A0A9W6WWP0</accession>
<dbReference type="OrthoDB" id="129541at2759"/>
<keyword evidence="2" id="KW-1185">Reference proteome</keyword>
<organism evidence="1 2">
    <name type="scientific">Phytophthora lilii</name>
    <dbReference type="NCBI Taxonomy" id="2077276"/>
    <lineage>
        <taxon>Eukaryota</taxon>
        <taxon>Sar</taxon>
        <taxon>Stramenopiles</taxon>
        <taxon>Oomycota</taxon>
        <taxon>Peronosporomycetes</taxon>
        <taxon>Peronosporales</taxon>
        <taxon>Peronosporaceae</taxon>
        <taxon>Phytophthora</taxon>
    </lineage>
</organism>
<comment type="caution">
    <text evidence="1">The sequence shown here is derived from an EMBL/GenBank/DDBJ whole genome shotgun (WGS) entry which is preliminary data.</text>
</comment>
<dbReference type="EMBL" id="BSXW01000378">
    <property type="protein sequence ID" value="GMF20506.1"/>
    <property type="molecule type" value="Genomic_DNA"/>
</dbReference>